<dbReference type="Proteomes" id="UP001589740">
    <property type="component" value="Unassembled WGS sequence"/>
</dbReference>
<evidence type="ECO:0000259" key="2">
    <source>
        <dbReference type="Pfam" id="PF25164"/>
    </source>
</evidence>
<dbReference type="InterPro" id="IPR010330">
    <property type="entry name" value="CoiA_nuc"/>
</dbReference>
<evidence type="ECO:0000259" key="1">
    <source>
        <dbReference type="Pfam" id="PF06054"/>
    </source>
</evidence>
<organism evidence="3 4">
    <name type="scientific">Salinicoccus siamensis</name>
    <dbReference type="NCBI Taxonomy" id="381830"/>
    <lineage>
        <taxon>Bacteria</taxon>
        <taxon>Bacillati</taxon>
        <taxon>Bacillota</taxon>
        <taxon>Bacilli</taxon>
        <taxon>Bacillales</taxon>
        <taxon>Staphylococcaceae</taxon>
        <taxon>Salinicoccus</taxon>
    </lineage>
</organism>
<accession>A0ABV5Z477</accession>
<dbReference type="Pfam" id="PF06054">
    <property type="entry name" value="CoiA_nuc"/>
    <property type="match status" value="1"/>
</dbReference>
<keyword evidence="4" id="KW-1185">Reference proteome</keyword>
<evidence type="ECO:0000313" key="4">
    <source>
        <dbReference type="Proteomes" id="UP001589740"/>
    </source>
</evidence>
<feature type="domain" description="Competence protein CoiA nuclease-like" evidence="1">
    <location>
        <begin position="60"/>
        <end position="178"/>
    </location>
</feature>
<protein>
    <submittedName>
        <fullName evidence="3">Competence protein CoiA</fullName>
    </submittedName>
</protein>
<sequence length="318" mass="37472">MFIAHDETGGNVTASEAVKNRKYFCPVCLERVVLKSGNVKTPHFSHHRIVDCIRHLYKKESLAHLSAKHELYLSLNKNHTAAMEYYLPEIEQIPDLLVGKRAIEIQYSPISPMLIIERSKGYRTLGMDVIWVLDETALRINGPHVIPTHFQLSTQFHHALFTYQDRNRQLKKWTLHHHIGTGRWLFHVEGMDAEALMLDHEVMTRQMHQMNRQDIKRLIQHERRQKSRLNPTLTYIYQLGLNPADLPKHLLYITESERWIMNSPLEWKLYLMFALERGSLTIEGFRHFIRLREIQGAPQSEQVIHRLLGDYKTLYNSQ</sequence>
<dbReference type="EMBL" id="JBHMAH010000010">
    <property type="protein sequence ID" value="MFB9860284.1"/>
    <property type="molecule type" value="Genomic_DNA"/>
</dbReference>
<name>A0ABV5Z477_9STAP</name>
<feature type="domain" description="Competence protein CoiA-like N-terminal" evidence="2">
    <location>
        <begin position="17"/>
        <end position="52"/>
    </location>
</feature>
<evidence type="ECO:0000313" key="3">
    <source>
        <dbReference type="EMBL" id="MFB9860284.1"/>
    </source>
</evidence>
<dbReference type="RefSeq" id="WP_380569876.1">
    <property type="nucleotide sequence ID" value="NZ_JBHMAH010000010.1"/>
</dbReference>
<dbReference type="Pfam" id="PF25164">
    <property type="entry name" value="CoiA_N"/>
    <property type="match status" value="1"/>
</dbReference>
<comment type="caution">
    <text evidence="3">The sequence shown here is derived from an EMBL/GenBank/DDBJ whole genome shotgun (WGS) entry which is preliminary data.</text>
</comment>
<proteinExistence type="predicted"/>
<dbReference type="InterPro" id="IPR057253">
    <property type="entry name" value="CoiA-like_N"/>
</dbReference>
<reference evidence="3 4" key="1">
    <citation type="submission" date="2024-09" db="EMBL/GenBank/DDBJ databases">
        <authorList>
            <person name="Sun Q."/>
            <person name="Mori K."/>
        </authorList>
    </citation>
    <scope>NUCLEOTIDE SEQUENCE [LARGE SCALE GENOMIC DNA]</scope>
    <source>
        <strain evidence="3 4">JCM 12822</strain>
    </source>
</reference>
<gene>
    <name evidence="3" type="ORF">ACFFLE_04080</name>
</gene>